<organism evidence="1">
    <name type="scientific">marine sediment metagenome</name>
    <dbReference type="NCBI Taxonomy" id="412755"/>
    <lineage>
        <taxon>unclassified sequences</taxon>
        <taxon>metagenomes</taxon>
        <taxon>ecological metagenomes</taxon>
    </lineage>
</organism>
<protein>
    <recommendedName>
        <fullName evidence="2">Phosphoadenosine phosphosulphate reductase domain-containing protein</fullName>
    </recommendedName>
</protein>
<dbReference type="EMBL" id="LAZR01027930">
    <property type="protein sequence ID" value="KKL64160.1"/>
    <property type="molecule type" value="Genomic_DNA"/>
</dbReference>
<feature type="non-terminal residue" evidence="1">
    <location>
        <position position="1"/>
    </location>
</feature>
<reference evidence="1" key="1">
    <citation type="journal article" date="2015" name="Nature">
        <title>Complex archaea that bridge the gap between prokaryotes and eukaryotes.</title>
        <authorList>
            <person name="Spang A."/>
            <person name="Saw J.H."/>
            <person name="Jorgensen S.L."/>
            <person name="Zaremba-Niedzwiedzka K."/>
            <person name="Martijn J."/>
            <person name="Lind A.E."/>
            <person name="van Eijk R."/>
            <person name="Schleper C."/>
            <person name="Guy L."/>
            <person name="Ettema T.J."/>
        </authorList>
    </citation>
    <scope>NUCLEOTIDE SEQUENCE</scope>
</reference>
<comment type="caution">
    <text evidence="1">The sequence shown here is derived from an EMBL/GenBank/DDBJ whole genome shotgun (WGS) entry which is preliminary data.</text>
</comment>
<dbReference type="AlphaFoldDB" id="A0A0F9G3K0"/>
<gene>
    <name evidence="1" type="ORF">LCGC14_2167800</name>
</gene>
<name>A0A0F9G3K0_9ZZZZ</name>
<sequence length="126" mass="14477">RVRDPRVARNRNRWPLIEKRLTRQHCIDIIKLAKLPVPPWSACYFCPLQNDARWREEAANGSDDFANAVSLDNYMRERAKSVGKTPVWLHWSRRPLDNVYSSDQLAFPLGTDGDLMDGCSGANCFT</sequence>
<evidence type="ECO:0000313" key="1">
    <source>
        <dbReference type="EMBL" id="KKL64160.1"/>
    </source>
</evidence>
<accession>A0A0F9G3K0</accession>
<proteinExistence type="predicted"/>
<evidence type="ECO:0008006" key="2">
    <source>
        <dbReference type="Google" id="ProtNLM"/>
    </source>
</evidence>